<name>A0A067LE03_JATCU</name>
<keyword evidence="3" id="KW-1185">Reference proteome</keyword>
<reference evidence="2 3" key="1">
    <citation type="journal article" date="2014" name="PLoS ONE">
        <title>Global Analysis of Gene Expression Profiles in Physic Nut (Jatropha curcas L.) Seedlings Exposed to Salt Stress.</title>
        <authorList>
            <person name="Zhang L."/>
            <person name="Zhang C."/>
            <person name="Wu P."/>
            <person name="Chen Y."/>
            <person name="Li M."/>
            <person name="Jiang H."/>
            <person name="Wu G."/>
        </authorList>
    </citation>
    <scope>NUCLEOTIDE SEQUENCE [LARGE SCALE GENOMIC DNA]</scope>
    <source>
        <strain evidence="3">cv. GZQX0401</strain>
        <tissue evidence="2">Young leaves</tissue>
    </source>
</reference>
<dbReference type="STRING" id="180498.A0A067LE03"/>
<dbReference type="PANTHER" id="PTHR47074:SF21">
    <property type="entry name" value="RNASE H TYPE-1 DOMAIN-CONTAINING PROTEIN"/>
    <property type="match status" value="1"/>
</dbReference>
<accession>A0A067LE03</accession>
<dbReference type="GO" id="GO:0004523">
    <property type="term" value="F:RNA-DNA hybrid ribonuclease activity"/>
    <property type="evidence" value="ECO:0007669"/>
    <property type="project" value="InterPro"/>
</dbReference>
<dbReference type="GO" id="GO:0003676">
    <property type="term" value="F:nucleic acid binding"/>
    <property type="evidence" value="ECO:0007669"/>
    <property type="project" value="InterPro"/>
</dbReference>
<proteinExistence type="predicted"/>
<protein>
    <recommendedName>
        <fullName evidence="1">RNase H type-1 domain-containing protein</fullName>
    </recommendedName>
</protein>
<dbReference type="OrthoDB" id="1906820at2759"/>
<dbReference type="PANTHER" id="PTHR47074">
    <property type="entry name" value="BNAC02G40300D PROTEIN"/>
    <property type="match status" value="1"/>
</dbReference>
<dbReference type="Proteomes" id="UP000027138">
    <property type="component" value="Unassembled WGS sequence"/>
</dbReference>
<feature type="domain" description="RNase H type-1" evidence="1">
    <location>
        <begin position="51"/>
        <end position="165"/>
    </location>
</feature>
<evidence type="ECO:0000259" key="1">
    <source>
        <dbReference type="Pfam" id="PF13456"/>
    </source>
</evidence>
<organism evidence="2 3">
    <name type="scientific">Jatropha curcas</name>
    <name type="common">Barbados nut</name>
    <dbReference type="NCBI Taxonomy" id="180498"/>
    <lineage>
        <taxon>Eukaryota</taxon>
        <taxon>Viridiplantae</taxon>
        <taxon>Streptophyta</taxon>
        <taxon>Embryophyta</taxon>
        <taxon>Tracheophyta</taxon>
        <taxon>Spermatophyta</taxon>
        <taxon>Magnoliopsida</taxon>
        <taxon>eudicotyledons</taxon>
        <taxon>Gunneridae</taxon>
        <taxon>Pentapetalae</taxon>
        <taxon>rosids</taxon>
        <taxon>fabids</taxon>
        <taxon>Malpighiales</taxon>
        <taxon>Euphorbiaceae</taxon>
        <taxon>Crotonoideae</taxon>
        <taxon>Jatropheae</taxon>
        <taxon>Jatropha</taxon>
    </lineage>
</organism>
<dbReference type="Pfam" id="PF13456">
    <property type="entry name" value="RVT_3"/>
    <property type="match status" value="1"/>
</dbReference>
<dbReference type="AlphaFoldDB" id="A0A067LE03"/>
<dbReference type="EMBL" id="KK914288">
    <property type="protein sequence ID" value="KDP42700.1"/>
    <property type="molecule type" value="Genomic_DNA"/>
</dbReference>
<dbReference type="InterPro" id="IPR002156">
    <property type="entry name" value="RNaseH_domain"/>
</dbReference>
<evidence type="ECO:0000313" key="3">
    <source>
        <dbReference type="Proteomes" id="UP000027138"/>
    </source>
</evidence>
<evidence type="ECO:0000313" key="2">
    <source>
        <dbReference type="EMBL" id="KDP42700.1"/>
    </source>
</evidence>
<dbReference type="InterPro" id="IPR052929">
    <property type="entry name" value="RNase_H-like_EbsB-rel"/>
</dbReference>
<dbReference type="Gene3D" id="3.30.420.10">
    <property type="entry name" value="Ribonuclease H-like superfamily/Ribonuclease H"/>
    <property type="match status" value="1"/>
</dbReference>
<dbReference type="InterPro" id="IPR036397">
    <property type="entry name" value="RNaseH_sf"/>
</dbReference>
<gene>
    <name evidence="2" type="ORF">JCGZ_23640</name>
</gene>
<sequence>MKRSCFCIDTVGYSYNTSGYSRSGLSINLGNTNTNSKYNKLLSFDSWLNTAYLASTELCGLGFVVRNAHGAVMACGIKQFSNKLEVHEVETVVFALESAATLSFQNIVVEKDCLLLARQFGQRSFPPTEWGNRPFNIRSLASSFDSFSSSYVRHSANVVAHQLAQIALIHTESEWVWVEEWPQIIASLILADSGA</sequence>